<gene>
    <name evidence="2" type="ORF">FNAPI_11525</name>
</gene>
<proteinExistence type="predicted"/>
<accession>A0A8H5IJA0</accession>
<keyword evidence="3" id="KW-1185">Reference proteome</keyword>
<evidence type="ECO:0000313" key="3">
    <source>
        <dbReference type="Proteomes" id="UP000574317"/>
    </source>
</evidence>
<dbReference type="EMBL" id="JAAOAO010000550">
    <property type="protein sequence ID" value="KAF5537018.1"/>
    <property type="molecule type" value="Genomic_DNA"/>
</dbReference>
<feature type="region of interest" description="Disordered" evidence="1">
    <location>
        <begin position="1"/>
        <end position="21"/>
    </location>
</feature>
<dbReference type="AlphaFoldDB" id="A0A8H5IJA0"/>
<comment type="caution">
    <text evidence="2">The sequence shown here is derived from an EMBL/GenBank/DDBJ whole genome shotgun (WGS) entry which is preliminary data.</text>
</comment>
<reference evidence="2 3" key="1">
    <citation type="submission" date="2020-05" db="EMBL/GenBank/DDBJ databases">
        <title>Identification and distribution of gene clusters putatively required for synthesis of sphingolipid metabolism inhibitors in phylogenetically diverse species of the filamentous fungus Fusarium.</title>
        <authorList>
            <person name="Kim H.-S."/>
            <person name="Busman M."/>
            <person name="Brown D.W."/>
            <person name="Divon H."/>
            <person name="Uhlig S."/>
            <person name="Proctor R.H."/>
        </authorList>
    </citation>
    <scope>NUCLEOTIDE SEQUENCE [LARGE SCALE GENOMIC DNA]</scope>
    <source>
        <strain evidence="2 3">NRRL 25196</strain>
    </source>
</reference>
<organism evidence="2 3">
    <name type="scientific">Fusarium napiforme</name>
    <dbReference type="NCBI Taxonomy" id="42672"/>
    <lineage>
        <taxon>Eukaryota</taxon>
        <taxon>Fungi</taxon>
        <taxon>Dikarya</taxon>
        <taxon>Ascomycota</taxon>
        <taxon>Pezizomycotina</taxon>
        <taxon>Sordariomycetes</taxon>
        <taxon>Hypocreomycetidae</taxon>
        <taxon>Hypocreales</taxon>
        <taxon>Nectriaceae</taxon>
        <taxon>Fusarium</taxon>
        <taxon>Fusarium fujikuroi species complex</taxon>
    </lineage>
</organism>
<sequence>MSSDYGSEASVGSDDPHDPETSLKSLARIMEDFEKAPEPNWLADIRFGHLVVPSCLSAEDMTTGSILSAIRARIDCPVIFVLSRHKQRICSTEMLDLPVLPKHNETTLEYAWFSSILEENRAGEGPGNWKPMESVDEWERNLMLPKQVFVVFSLDPYMSADCALALTGLVQWACDISETQSASIRVLTTSNLFGNNLLSELVSIRSSYPVAHYELPILRYVSAVPEYAVDNSEGDAMYNSIANRVLARDEDDANAILFVPPLTRTDIFPSITQPLTHNALLLKHMNDTGPLMKWRLTLQSQQTLQDNPATVIEIVIGRRCMRHIFDKDIKQVVYTETALTQTEFNDIQWWAYQPNVHPDNKIVYLGSDGFHASEGAAVYRPLHVENDQAGGFIAGVYAMSHWGIQVDRVLEAFVKSPGVASEMKERLQRVGIIHPVTPKLCLGDAQESVFKAVLHLVRYDHRIAHFIALKSSNAEVRRLKVQVAVLMVLATDWPLESLDNETFRIRGWGVFDYVTRWGDLWQHLGLWKYISTSCQDFETIEVSDTFSVSGRDGNTVVRAQGAFIFRQLTTALETTLNGMTEYPDVHLPPHRIRDEVGDLDIHQMTQLLRHLACAYNYQITKSRLAHDDEGEAYVKHVLVSSNTPLELRGRLSPLPLGTFMELEQSGFVYGVCTQLRLEGETLVGDQWTFIPQSLAAEWCKGSRREF</sequence>
<dbReference type="Proteomes" id="UP000574317">
    <property type="component" value="Unassembled WGS sequence"/>
</dbReference>
<name>A0A8H5IJA0_9HYPO</name>
<evidence type="ECO:0000313" key="2">
    <source>
        <dbReference type="EMBL" id="KAF5537018.1"/>
    </source>
</evidence>
<evidence type="ECO:0000256" key="1">
    <source>
        <dbReference type="SAM" id="MobiDB-lite"/>
    </source>
</evidence>
<protein>
    <submittedName>
        <fullName evidence="2">Uncharacterized protein</fullName>
    </submittedName>
</protein>